<dbReference type="InterPro" id="IPR042456">
    <property type="entry name" value="F11R"/>
</dbReference>
<evidence type="ECO:0000256" key="2">
    <source>
        <dbReference type="ARBA" id="ARBA00004435"/>
    </source>
</evidence>
<evidence type="ECO:0000256" key="12">
    <source>
        <dbReference type="ARBA" id="ARBA00023157"/>
    </source>
</evidence>
<dbReference type="GO" id="GO:0090557">
    <property type="term" value="P:establishment of endothelial intestinal barrier"/>
    <property type="evidence" value="ECO:0007669"/>
    <property type="project" value="TreeGrafter"/>
</dbReference>
<dbReference type="InterPro" id="IPR007110">
    <property type="entry name" value="Ig-like_dom"/>
</dbReference>
<reference evidence="16 17" key="1">
    <citation type="journal article" date="2018" name="Nat. Ecol. Evol.">
        <title>Shark genomes provide insights into elasmobranch evolution and the origin of vertebrates.</title>
        <authorList>
            <person name="Hara Y"/>
            <person name="Yamaguchi K"/>
            <person name="Onimaru K"/>
            <person name="Kadota M"/>
            <person name="Koyanagi M"/>
            <person name="Keeley SD"/>
            <person name="Tatsumi K"/>
            <person name="Tanaka K"/>
            <person name="Motone F"/>
            <person name="Kageyama Y"/>
            <person name="Nozu R"/>
            <person name="Adachi N"/>
            <person name="Nishimura O"/>
            <person name="Nakagawa R"/>
            <person name="Tanegashima C"/>
            <person name="Kiyatake I"/>
            <person name="Matsumoto R"/>
            <person name="Murakumo K"/>
            <person name="Nishida K"/>
            <person name="Terakita A"/>
            <person name="Kuratani S"/>
            <person name="Sato K"/>
            <person name="Hyodo S Kuraku.S."/>
        </authorList>
    </citation>
    <scope>NUCLEOTIDE SEQUENCE [LARGE SCALE GENOMIC DNA]</scope>
</reference>
<dbReference type="GO" id="GO:0050892">
    <property type="term" value="P:intestinal absorption"/>
    <property type="evidence" value="ECO:0007669"/>
    <property type="project" value="TreeGrafter"/>
</dbReference>
<evidence type="ECO:0000256" key="13">
    <source>
        <dbReference type="ARBA" id="ARBA00023180"/>
    </source>
</evidence>
<dbReference type="InterPro" id="IPR036179">
    <property type="entry name" value="Ig-like_dom_sf"/>
</dbReference>
<keyword evidence="5" id="KW-0597">Phosphoprotein</keyword>
<dbReference type="EMBL" id="BEZZ01008817">
    <property type="protein sequence ID" value="GCC16306.1"/>
    <property type="molecule type" value="Genomic_DNA"/>
</dbReference>
<evidence type="ECO:0000313" key="16">
    <source>
        <dbReference type="EMBL" id="GCC16306.1"/>
    </source>
</evidence>
<evidence type="ECO:0000313" key="17">
    <source>
        <dbReference type="Proteomes" id="UP000287033"/>
    </source>
</evidence>
<dbReference type="Pfam" id="PF00047">
    <property type="entry name" value="ig"/>
    <property type="match status" value="1"/>
</dbReference>
<keyword evidence="12" id="KW-1015">Disulfide bond</keyword>
<proteinExistence type="predicted"/>
<feature type="domain" description="Ig-like" evidence="15">
    <location>
        <begin position="1"/>
        <end position="83"/>
    </location>
</feature>
<gene>
    <name evidence="16" type="ORF">chiPu_0022552</name>
</gene>
<keyword evidence="9" id="KW-0965">Cell junction</keyword>
<keyword evidence="10" id="KW-1133">Transmembrane helix</keyword>
<dbReference type="PANTHER" id="PTHR45113:SF1">
    <property type="entry name" value="JUNCTIONAL ADHESION MOLECULE A"/>
    <property type="match status" value="1"/>
</dbReference>
<keyword evidence="17" id="KW-1185">Reference proteome</keyword>
<sequence>ADLLCRHSPGFGPNPDVAWVFIKQDGSRELVYNNGQVIEKYRKRIQRFPWGLRINETSVKDNGIYKCMVSSQDGSHTDEAEITLNMRRK</sequence>
<evidence type="ECO:0000256" key="8">
    <source>
        <dbReference type="ARBA" id="ARBA00022737"/>
    </source>
</evidence>
<keyword evidence="8" id="KW-0677">Repeat</keyword>
<evidence type="ECO:0000256" key="3">
    <source>
        <dbReference type="ARBA" id="ARBA00022427"/>
    </source>
</evidence>
<name>A0A401RDX5_CHIPU</name>
<evidence type="ECO:0000256" key="1">
    <source>
        <dbReference type="ARBA" id="ARBA00004251"/>
    </source>
</evidence>
<evidence type="ECO:0000256" key="11">
    <source>
        <dbReference type="ARBA" id="ARBA00023136"/>
    </source>
</evidence>
<dbReference type="AlphaFoldDB" id="A0A401RDX5"/>
<evidence type="ECO:0000256" key="14">
    <source>
        <dbReference type="ARBA" id="ARBA00023319"/>
    </source>
</evidence>
<keyword evidence="11" id="KW-0472">Membrane</keyword>
<evidence type="ECO:0000256" key="5">
    <source>
        <dbReference type="ARBA" id="ARBA00022553"/>
    </source>
</evidence>
<comment type="subcellular location">
    <subcellularLocation>
        <location evidence="2">Cell junction</location>
        <location evidence="2">Tight junction</location>
    </subcellularLocation>
    <subcellularLocation>
        <location evidence="1">Cell membrane</location>
        <topology evidence="1">Single-pass type I membrane protein</topology>
    </subcellularLocation>
</comment>
<keyword evidence="14" id="KW-0393">Immunoglobulin domain</keyword>
<feature type="non-terminal residue" evidence="16">
    <location>
        <position position="1"/>
    </location>
</feature>
<protein>
    <recommendedName>
        <fullName evidence="15">Ig-like domain-containing protein</fullName>
    </recommendedName>
</protein>
<keyword evidence="4" id="KW-1003">Cell membrane</keyword>
<dbReference type="GO" id="GO:0005886">
    <property type="term" value="C:plasma membrane"/>
    <property type="evidence" value="ECO:0007669"/>
    <property type="project" value="UniProtKB-SubCell"/>
</dbReference>
<keyword evidence="6" id="KW-0812">Transmembrane</keyword>
<dbReference type="Gene3D" id="2.60.40.10">
    <property type="entry name" value="Immunoglobulins"/>
    <property type="match status" value="1"/>
</dbReference>
<keyword evidence="7" id="KW-0732">Signal</keyword>
<dbReference type="GO" id="GO:0090559">
    <property type="term" value="P:regulation of membrane permeability"/>
    <property type="evidence" value="ECO:0007669"/>
    <property type="project" value="TreeGrafter"/>
</dbReference>
<dbReference type="GO" id="GO:0007155">
    <property type="term" value="P:cell adhesion"/>
    <property type="evidence" value="ECO:0007669"/>
    <property type="project" value="InterPro"/>
</dbReference>
<evidence type="ECO:0000256" key="10">
    <source>
        <dbReference type="ARBA" id="ARBA00022989"/>
    </source>
</evidence>
<evidence type="ECO:0000256" key="9">
    <source>
        <dbReference type="ARBA" id="ARBA00022949"/>
    </source>
</evidence>
<organism evidence="16 17">
    <name type="scientific">Chiloscyllium punctatum</name>
    <name type="common">Brownbanded bambooshark</name>
    <name type="synonym">Hemiscyllium punctatum</name>
    <dbReference type="NCBI Taxonomy" id="137246"/>
    <lineage>
        <taxon>Eukaryota</taxon>
        <taxon>Metazoa</taxon>
        <taxon>Chordata</taxon>
        <taxon>Craniata</taxon>
        <taxon>Vertebrata</taxon>
        <taxon>Chondrichthyes</taxon>
        <taxon>Elasmobranchii</taxon>
        <taxon>Galeomorphii</taxon>
        <taxon>Galeoidea</taxon>
        <taxon>Orectolobiformes</taxon>
        <taxon>Hemiscylliidae</taxon>
        <taxon>Chiloscyllium</taxon>
    </lineage>
</organism>
<evidence type="ECO:0000259" key="15">
    <source>
        <dbReference type="PROSITE" id="PS50835"/>
    </source>
</evidence>
<dbReference type="STRING" id="137246.A0A401RDX5"/>
<dbReference type="InterPro" id="IPR013151">
    <property type="entry name" value="Immunoglobulin_dom"/>
</dbReference>
<dbReference type="GO" id="GO:0005923">
    <property type="term" value="C:bicellular tight junction"/>
    <property type="evidence" value="ECO:0007669"/>
    <property type="project" value="UniProtKB-SubCell"/>
</dbReference>
<dbReference type="SUPFAM" id="SSF48726">
    <property type="entry name" value="Immunoglobulin"/>
    <property type="match status" value="1"/>
</dbReference>
<keyword evidence="3" id="KW-0796">Tight junction</keyword>
<comment type="caution">
    <text evidence="16">The sequence shown here is derived from an EMBL/GenBank/DDBJ whole genome shotgun (WGS) entry which is preliminary data.</text>
</comment>
<keyword evidence="13" id="KW-0325">Glycoprotein</keyword>
<accession>A0A401RDX5</accession>
<evidence type="ECO:0000256" key="7">
    <source>
        <dbReference type="ARBA" id="ARBA00022729"/>
    </source>
</evidence>
<dbReference type="PROSITE" id="PS50835">
    <property type="entry name" value="IG_LIKE"/>
    <property type="match status" value="1"/>
</dbReference>
<evidence type="ECO:0000256" key="4">
    <source>
        <dbReference type="ARBA" id="ARBA00022475"/>
    </source>
</evidence>
<dbReference type="InterPro" id="IPR013783">
    <property type="entry name" value="Ig-like_fold"/>
</dbReference>
<dbReference type="Proteomes" id="UP000287033">
    <property type="component" value="Unassembled WGS sequence"/>
</dbReference>
<dbReference type="PANTHER" id="PTHR45113">
    <property type="entry name" value="JUNCTIONAL ADHESION MOLECULE A"/>
    <property type="match status" value="1"/>
</dbReference>
<evidence type="ECO:0000256" key="6">
    <source>
        <dbReference type="ARBA" id="ARBA00022692"/>
    </source>
</evidence>